<dbReference type="AlphaFoldDB" id="A0A4C1X2L5"/>
<accession>A0A4C1X2L5</accession>
<organism evidence="1 2">
    <name type="scientific">Eumeta variegata</name>
    <name type="common">Bagworm moth</name>
    <name type="synonym">Eumeta japonica</name>
    <dbReference type="NCBI Taxonomy" id="151549"/>
    <lineage>
        <taxon>Eukaryota</taxon>
        <taxon>Metazoa</taxon>
        <taxon>Ecdysozoa</taxon>
        <taxon>Arthropoda</taxon>
        <taxon>Hexapoda</taxon>
        <taxon>Insecta</taxon>
        <taxon>Pterygota</taxon>
        <taxon>Neoptera</taxon>
        <taxon>Endopterygota</taxon>
        <taxon>Lepidoptera</taxon>
        <taxon>Glossata</taxon>
        <taxon>Ditrysia</taxon>
        <taxon>Tineoidea</taxon>
        <taxon>Psychidae</taxon>
        <taxon>Oiketicinae</taxon>
        <taxon>Eumeta</taxon>
    </lineage>
</organism>
<comment type="caution">
    <text evidence="1">The sequence shown here is derived from an EMBL/GenBank/DDBJ whole genome shotgun (WGS) entry which is preliminary data.</text>
</comment>
<evidence type="ECO:0000313" key="1">
    <source>
        <dbReference type="EMBL" id="GBP57941.1"/>
    </source>
</evidence>
<protein>
    <recommendedName>
        <fullName evidence="3">RNA-directed DNA polymerase from transposon X-element</fullName>
    </recommendedName>
</protein>
<dbReference type="EMBL" id="BGZK01000723">
    <property type="protein sequence ID" value="GBP57941.1"/>
    <property type="molecule type" value="Genomic_DNA"/>
</dbReference>
<keyword evidence="2" id="KW-1185">Reference proteome</keyword>
<gene>
    <name evidence="1" type="ORF">EVAR_40801_1</name>
</gene>
<reference evidence="1 2" key="1">
    <citation type="journal article" date="2019" name="Commun. Biol.">
        <title>The bagworm genome reveals a unique fibroin gene that provides high tensile strength.</title>
        <authorList>
            <person name="Kono N."/>
            <person name="Nakamura H."/>
            <person name="Ohtoshi R."/>
            <person name="Tomita M."/>
            <person name="Numata K."/>
            <person name="Arakawa K."/>
        </authorList>
    </citation>
    <scope>NUCLEOTIDE SEQUENCE [LARGE SCALE GENOMIC DNA]</scope>
</reference>
<dbReference type="Proteomes" id="UP000299102">
    <property type="component" value="Unassembled WGS sequence"/>
</dbReference>
<proteinExistence type="predicted"/>
<evidence type="ECO:0000313" key="2">
    <source>
        <dbReference type="Proteomes" id="UP000299102"/>
    </source>
</evidence>
<dbReference type="OrthoDB" id="6626419at2759"/>
<evidence type="ECO:0008006" key="3">
    <source>
        <dbReference type="Google" id="ProtNLM"/>
    </source>
</evidence>
<sequence length="114" mass="12989">MRLVSPNAVNKWQNPLQWVNQKWGVLTKALKTEKAVLASALRKSWKKAVVIGIPKPGKPRDFPASYRPINLLSILGKLFDKTLKTRLSEYLRDPPDDLIVEVEKLIEVNKMAID</sequence>
<dbReference type="PANTHER" id="PTHR19446">
    <property type="entry name" value="REVERSE TRANSCRIPTASES"/>
    <property type="match status" value="1"/>
</dbReference>
<name>A0A4C1X2L5_EUMVA</name>